<protein>
    <submittedName>
        <fullName evidence="3">S-adenosyl-L-methionine-dependent methyltransferase</fullName>
    </submittedName>
</protein>
<accession>A0A9P8W166</accession>
<organism evidence="3 4">
    <name type="scientific">Thelonectria olida</name>
    <dbReference type="NCBI Taxonomy" id="1576542"/>
    <lineage>
        <taxon>Eukaryota</taxon>
        <taxon>Fungi</taxon>
        <taxon>Dikarya</taxon>
        <taxon>Ascomycota</taxon>
        <taxon>Pezizomycotina</taxon>
        <taxon>Sordariomycetes</taxon>
        <taxon>Hypocreomycetidae</taxon>
        <taxon>Hypocreales</taxon>
        <taxon>Nectriaceae</taxon>
        <taxon>Thelonectria</taxon>
    </lineage>
</organism>
<dbReference type="AlphaFoldDB" id="A0A9P8W166"/>
<dbReference type="PANTHER" id="PTHR43591">
    <property type="entry name" value="METHYLTRANSFERASE"/>
    <property type="match status" value="1"/>
</dbReference>
<evidence type="ECO:0000256" key="1">
    <source>
        <dbReference type="ARBA" id="ARBA00038158"/>
    </source>
</evidence>
<evidence type="ECO:0000313" key="3">
    <source>
        <dbReference type="EMBL" id="KAH6886971.1"/>
    </source>
</evidence>
<comment type="similarity">
    <text evidence="1">Belongs to the methyltransferase superfamily. LaeA methyltransferase family.</text>
</comment>
<feature type="compositionally biased region" description="Low complexity" evidence="2">
    <location>
        <begin position="9"/>
        <end position="21"/>
    </location>
</feature>
<keyword evidence="3" id="KW-0489">Methyltransferase</keyword>
<gene>
    <name evidence="3" type="ORF">B0T10DRAFT_76482</name>
</gene>
<dbReference type="Pfam" id="PF13489">
    <property type="entry name" value="Methyltransf_23"/>
    <property type="match status" value="1"/>
</dbReference>
<proteinExistence type="inferred from homology"/>
<feature type="region of interest" description="Disordered" evidence="2">
    <location>
        <begin position="1"/>
        <end position="59"/>
    </location>
</feature>
<dbReference type="CDD" id="cd02440">
    <property type="entry name" value="AdoMet_MTases"/>
    <property type="match status" value="1"/>
</dbReference>
<dbReference type="OrthoDB" id="2013972at2759"/>
<dbReference type="Gene3D" id="3.40.50.150">
    <property type="entry name" value="Vaccinia Virus protein VP39"/>
    <property type="match status" value="1"/>
</dbReference>
<dbReference type="Proteomes" id="UP000777438">
    <property type="component" value="Unassembled WGS sequence"/>
</dbReference>
<evidence type="ECO:0000256" key="2">
    <source>
        <dbReference type="SAM" id="MobiDB-lite"/>
    </source>
</evidence>
<dbReference type="SUPFAM" id="SSF53335">
    <property type="entry name" value="S-adenosyl-L-methionine-dependent methyltransferases"/>
    <property type="match status" value="1"/>
</dbReference>
<comment type="caution">
    <text evidence="3">The sequence shown here is derived from an EMBL/GenBank/DDBJ whole genome shotgun (WGS) entry which is preliminary data.</text>
</comment>
<dbReference type="InterPro" id="IPR029063">
    <property type="entry name" value="SAM-dependent_MTases_sf"/>
</dbReference>
<dbReference type="EMBL" id="JAGPYM010000015">
    <property type="protein sequence ID" value="KAH6886971.1"/>
    <property type="molecule type" value="Genomic_DNA"/>
</dbReference>
<dbReference type="GO" id="GO:0008168">
    <property type="term" value="F:methyltransferase activity"/>
    <property type="evidence" value="ECO:0007669"/>
    <property type="project" value="UniProtKB-KW"/>
</dbReference>
<dbReference type="GO" id="GO:0032259">
    <property type="term" value="P:methylation"/>
    <property type="evidence" value="ECO:0007669"/>
    <property type="project" value="UniProtKB-KW"/>
</dbReference>
<sequence length="362" mass="40145">MPDEERTGSKSPNSGKSSPRSIASAGNRDLPAIEPDVRDPEAATADLSDGDSAVDSASLGSATTSLASSIAKYRIENGRTYHAYKEGAYLLPNDDTENDRLDLQHHLCFLTFDNKLHTCPAGVDKPLKRVLDAGCGTGVWAMDFADEHPEAEVIGVDLSPIQPSLVPVNTTFVIDDLEAEWTYHQPFDFIYLRFLVGSLRGWDKLLDQAFEHLSPGGWIETADAVYPLACDDGTVTDDKAIYEWSSLMREGAAKAGLSLDTSMELKQKLIDRGFTNVTEKWYRWPMNSWPKDPKFKNLGTWATENVLSGLSGLSLALFTRVLGWTREDVEVFLVNVRKDLKDKSIHGYWRILVVSGQKPESE</sequence>
<dbReference type="PANTHER" id="PTHR43591:SF31">
    <property type="entry name" value="LAEA-LIKE, PUTATIVE (AFU_ORTHOLOGUE AFUA_8G01930)-RELATED"/>
    <property type="match status" value="1"/>
</dbReference>
<reference evidence="3 4" key="1">
    <citation type="journal article" date="2021" name="Nat. Commun.">
        <title>Genetic determinants of endophytism in the Arabidopsis root mycobiome.</title>
        <authorList>
            <person name="Mesny F."/>
            <person name="Miyauchi S."/>
            <person name="Thiergart T."/>
            <person name="Pickel B."/>
            <person name="Atanasova L."/>
            <person name="Karlsson M."/>
            <person name="Huettel B."/>
            <person name="Barry K.W."/>
            <person name="Haridas S."/>
            <person name="Chen C."/>
            <person name="Bauer D."/>
            <person name="Andreopoulos W."/>
            <person name="Pangilinan J."/>
            <person name="LaButti K."/>
            <person name="Riley R."/>
            <person name="Lipzen A."/>
            <person name="Clum A."/>
            <person name="Drula E."/>
            <person name="Henrissat B."/>
            <person name="Kohler A."/>
            <person name="Grigoriev I.V."/>
            <person name="Martin F.M."/>
            <person name="Hacquard S."/>
        </authorList>
    </citation>
    <scope>NUCLEOTIDE SEQUENCE [LARGE SCALE GENOMIC DNA]</scope>
    <source>
        <strain evidence="3 4">MPI-CAGE-CH-0241</strain>
    </source>
</reference>
<keyword evidence="4" id="KW-1185">Reference proteome</keyword>
<evidence type="ECO:0000313" key="4">
    <source>
        <dbReference type="Proteomes" id="UP000777438"/>
    </source>
</evidence>
<name>A0A9P8W166_9HYPO</name>
<keyword evidence="3" id="KW-0808">Transferase</keyword>